<evidence type="ECO:0000313" key="3">
    <source>
        <dbReference type="Proteomes" id="UP000067111"/>
    </source>
</evidence>
<dbReference type="Proteomes" id="UP000067111">
    <property type="component" value="Unassembled WGS sequence"/>
</dbReference>
<proteinExistence type="predicted"/>
<sequence length="1166" mass="125438">MTSSVHHLPRAIPTLPTLVPAPTPAPTPGNAVANPKPNLKTALADKRNLITLGEALSQLARQLGADATAPVILAALKSTSMLLDPDSHPPQDAGRHVTLEAFILSLGLPLPDRYFALDGLSDAVIGRGQVHPLGNLGGALSWPVPLSADQQQRVRRIAMSYVDPHGPQPQVMQTQGLLLEFLRLRTPLPAGLLNDPAKALEALISSPEGRLLGETLRETLQGVATDSSTMDYLLAAVILQLAPESITTPHRNVVAGFDLAHDKHWGKPLSTLVDGLEQHLVTQAKTSAAMAGVAAHLLLANRVPALLIKGIPASVTYGSPACVDLMIAAATLEAQTPGRVANMTYTEVMFAARSASAADPAVTLRVQREILVDWGVANGVLARKDDQHYSADELTALLGEFNARRALTSAATQALDAQIPSRREMALAELKKRFPEQQALFEEKQLHISRRETTADGGVGYRTIEVGPHSMLDIAMMDWPDADCVLTSDDTRMPLAALNANPRFGVADAFEAQFADAVQQKKAAINTYVRHLISQAPLAVREDLEYGKIGFFQEHSHSLGTGFTGTTPHPRNEELLVEVERDGVTRAYAISFNKGAITPIRPSRASAQSRRDASVVHETQAFIPKGDDAARREAQQRPNQSPPDSFNSERTGLIADAFVQHVDLDNEAIKQQARGLTTADNNRRRGEAVSEAILDLIPFRAAFNHFRKGHIGEGLLDLGMDLFGILTAGVGTAGKVIKIAGTAAATATKVARTVKVIGMATFSSLNPLSGLGDAAVGTTRLIGSGFSKSVEWLNHLRGASGGYDLLKAASKEHGPTLIGTYKVGGIETEGVAVLKNDHWYPYDPVANKPYGLPIDGFSPRGAPELHALNGVANEPAYLKLHNNILNARTAQNRPAFNQGYLTGRLQELPGYRNGMGSSQLRKLAEAQGRLPRELGILSRELKLAYIRDGEYTSALLRHDVTGPGVSVLPFSQAHYNAHVDLPSVGECAGISYAMALALHLGSEEQFVKNLFKVSDNPSTAAHTRFATHLRDLQDAVKKPSAFHFGGQVEVGYDEIIEKMLTSGKSMTIRIGTVDHAMLAGVRIKNGKPEWFFFDPNAGLVKFTNLQSMEKGMEELLNSGQSAALHNTRRTLTGKRAYSISTFDPGHVNNRPGINPDAVRELSSVTL</sequence>
<evidence type="ECO:0008006" key="4">
    <source>
        <dbReference type="Google" id="ProtNLM"/>
    </source>
</evidence>
<feature type="region of interest" description="Disordered" evidence="1">
    <location>
        <begin position="601"/>
        <end position="649"/>
    </location>
</feature>
<dbReference type="CDD" id="cd20495">
    <property type="entry name" value="C58_PaToxP-like"/>
    <property type="match status" value="1"/>
</dbReference>
<evidence type="ECO:0000256" key="1">
    <source>
        <dbReference type="SAM" id="MobiDB-lite"/>
    </source>
</evidence>
<dbReference type="AlphaFoldDB" id="A0A0X7K8F1"/>
<dbReference type="EMBL" id="LRMR01000005">
    <property type="protein sequence ID" value="KWU52007.1"/>
    <property type="molecule type" value="Genomic_DNA"/>
</dbReference>
<organism evidence="2 3">
    <name type="scientific">Pseudomonas palleroniana</name>
    <dbReference type="NCBI Taxonomy" id="191390"/>
    <lineage>
        <taxon>Bacteria</taxon>
        <taxon>Pseudomonadati</taxon>
        <taxon>Pseudomonadota</taxon>
        <taxon>Gammaproteobacteria</taxon>
        <taxon>Pseudomonadales</taxon>
        <taxon>Pseudomonadaceae</taxon>
        <taxon>Pseudomonas</taxon>
    </lineage>
</organism>
<protein>
    <recommendedName>
        <fullName evidence="4">Peptidase C58 YopT-type domain-containing protein</fullName>
    </recommendedName>
</protein>
<name>A0A0X7K8F1_9PSED</name>
<evidence type="ECO:0000313" key="2">
    <source>
        <dbReference type="EMBL" id="KWU52007.1"/>
    </source>
</evidence>
<feature type="compositionally biased region" description="Polar residues" evidence="1">
    <location>
        <begin position="636"/>
        <end position="649"/>
    </location>
</feature>
<dbReference type="OrthoDB" id="6740126at2"/>
<reference evidence="3" key="1">
    <citation type="submission" date="2016-01" db="EMBL/GenBank/DDBJ databases">
        <authorList>
            <person name="Gamez R.M."/>
            <person name="Rodriguez F."/>
            <person name="Bernal J.F."/>
            <person name="Agarwala R."/>
            <person name="Landsman D."/>
            <person name="Marino-Ramirez L."/>
        </authorList>
    </citation>
    <scope>NUCLEOTIDE SEQUENCE [LARGE SCALE GENOMIC DNA]</scope>
    <source>
        <strain evidence="3">Ps006</strain>
    </source>
</reference>
<dbReference type="RefSeq" id="WP_060752994.1">
    <property type="nucleotide sequence ID" value="NZ_LRMR01000005.1"/>
</dbReference>
<gene>
    <name evidence="2" type="ORF">AWV77_04025</name>
</gene>
<feature type="region of interest" description="Disordered" evidence="1">
    <location>
        <begin position="14"/>
        <end position="37"/>
    </location>
</feature>
<feature type="compositionally biased region" description="Basic and acidic residues" evidence="1">
    <location>
        <begin position="625"/>
        <end position="635"/>
    </location>
</feature>
<accession>A0A0X7K8F1</accession>
<comment type="caution">
    <text evidence="2">The sequence shown here is derived from an EMBL/GenBank/DDBJ whole genome shotgun (WGS) entry which is preliminary data.</text>
</comment>